<evidence type="ECO:0000256" key="4">
    <source>
        <dbReference type="ARBA" id="ARBA00023136"/>
    </source>
</evidence>
<keyword evidence="3 6" id="KW-1133">Transmembrane helix</keyword>
<evidence type="ECO:0000313" key="9">
    <source>
        <dbReference type="Proteomes" id="UP000800200"/>
    </source>
</evidence>
<dbReference type="EMBL" id="ML994662">
    <property type="protein sequence ID" value="KAF2179825.1"/>
    <property type="molecule type" value="Genomic_DNA"/>
</dbReference>
<feature type="transmembrane region" description="Helical" evidence="6">
    <location>
        <begin position="231"/>
        <end position="255"/>
    </location>
</feature>
<dbReference type="AlphaFoldDB" id="A0A6A6DL25"/>
<comment type="subcellular location">
    <subcellularLocation>
        <location evidence="1">Membrane</location>
        <topology evidence="1">Multi-pass membrane protein</topology>
    </subcellularLocation>
</comment>
<keyword evidence="9" id="KW-1185">Reference proteome</keyword>
<gene>
    <name evidence="8" type="ORF">K469DRAFT_730454</name>
</gene>
<dbReference type="InterPro" id="IPR049326">
    <property type="entry name" value="Rhodopsin_dom_fungi"/>
</dbReference>
<feature type="domain" description="Rhodopsin" evidence="7">
    <location>
        <begin position="26"/>
        <end position="256"/>
    </location>
</feature>
<dbReference type="Proteomes" id="UP000800200">
    <property type="component" value="Unassembled WGS sequence"/>
</dbReference>
<keyword evidence="4 6" id="KW-0472">Membrane</keyword>
<dbReference type="PANTHER" id="PTHR33048:SF129">
    <property type="entry name" value="INTEGRAL MEMBRANE PROTEIN-RELATED"/>
    <property type="match status" value="1"/>
</dbReference>
<evidence type="ECO:0000256" key="6">
    <source>
        <dbReference type="SAM" id="Phobius"/>
    </source>
</evidence>
<dbReference type="GO" id="GO:0016020">
    <property type="term" value="C:membrane"/>
    <property type="evidence" value="ECO:0007669"/>
    <property type="project" value="UniProtKB-SubCell"/>
</dbReference>
<evidence type="ECO:0000256" key="5">
    <source>
        <dbReference type="ARBA" id="ARBA00038359"/>
    </source>
</evidence>
<sequence length="331" mass="38006">MDTTTAPILLGVGGGLLFLTLGLLAARLYSRLRPVVHLHWDDWIVLAATILAIVNYFLLSASVFYGLGRHARFVSFSRRKTASELLFISQVVWYWSITFVKLSVAFLLLRVKRGRRWKIFMYCIMAILIIAAIIQTFFQFLQCRPFSVYWDPSQFRKGPVKCFRRAVAIDLMFSFIPITFISKLNRPRREKVFMCTLMGLGLFASAAAIMRTLQLQAFYSSQDLFRTNVMIALWAIVEQQFGLIAAMIPTLKAFLEQTLLKISLFFYDKNTETEVRSKLVHFGLLEEERPRPVPVGPVSPKVDKNVRDEYGDTIVDTSNDKEVEDILTKMT</sequence>
<accession>A0A6A6DL25</accession>
<feature type="transmembrane region" description="Helical" evidence="6">
    <location>
        <begin position="42"/>
        <end position="65"/>
    </location>
</feature>
<evidence type="ECO:0000256" key="3">
    <source>
        <dbReference type="ARBA" id="ARBA00022989"/>
    </source>
</evidence>
<comment type="similarity">
    <text evidence="5">Belongs to the SAT4 family.</text>
</comment>
<protein>
    <recommendedName>
        <fullName evidence="7">Rhodopsin domain-containing protein</fullName>
    </recommendedName>
</protein>
<dbReference type="OrthoDB" id="3897607at2759"/>
<keyword evidence="2 6" id="KW-0812">Transmembrane</keyword>
<feature type="transmembrane region" description="Helical" evidence="6">
    <location>
        <begin position="85"/>
        <end position="107"/>
    </location>
</feature>
<evidence type="ECO:0000256" key="2">
    <source>
        <dbReference type="ARBA" id="ARBA00022692"/>
    </source>
</evidence>
<dbReference type="InterPro" id="IPR052337">
    <property type="entry name" value="SAT4-like"/>
</dbReference>
<feature type="transmembrane region" description="Helical" evidence="6">
    <location>
        <begin position="119"/>
        <end position="142"/>
    </location>
</feature>
<proteinExistence type="inferred from homology"/>
<evidence type="ECO:0000313" key="8">
    <source>
        <dbReference type="EMBL" id="KAF2179825.1"/>
    </source>
</evidence>
<dbReference type="Pfam" id="PF20684">
    <property type="entry name" value="Fung_rhodopsin"/>
    <property type="match status" value="1"/>
</dbReference>
<organism evidence="8 9">
    <name type="scientific">Zopfia rhizophila CBS 207.26</name>
    <dbReference type="NCBI Taxonomy" id="1314779"/>
    <lineage>
        <taxon>Eukaryota</taxon>
        <taxon>Fungi</taxon>
        <taxon>Dikarya</taxon>
        <taxon>Ascomycota</taxon>
        <taxon>Pezizomycotina</taxon>
        <taxon>Dothideomycetes</taxon>
        <taxon>Dothideomycetes incertae sedis</taxon>
        <taxon>Zopfiaceae</taxon>
        <taxon>Zopfia</taxon>
    </lineage>
</organism>
<dbReference type="PANTHER" id="PTHR33048">
    <property type="entry name" value="PTH11-LIKE INTEGRAL MEMBRANE PROTEIN (AFU_ORTHOLOGUE AFUA_5G11245)"/>
    <property type="match status" value="1"/>
</dbReference>
<evidence type="ECO:0000259" key="7">
    <source>
        <dbReference type="Pfam" id="PF20684"/>
    </source>
</evidence>
<name>A0A6A6DL25_9PEZI</name>
<reference evidence="8" key="1">
    <citation type="journal article" date="2020" name="Stud. Mycol.">
        <title>101 Dothideomycetes genomes: a test case for predicting lifestyles and emergence of pathogens.</title>
        <authorList>
            <person name="Haridas S."/>
            <person name="Albert R."/>
            <person name="Binder M."/>
            <person name="Bloem J."/>
            <person name="Labutti K."/>
            <person name="Salamov A."/>
            <person name="Andreopoulos B."/>
            <person name="Baker S."/>
            <person name="Barry K."/>
            <person name="Bills G."/>
            <person name="Bluhm B."/>
            <person name="Cannon C."/>
            <person name="Castanera R."/>
            <person name="Culley D."/>
            <person name="Daum C."/>
            <person name="Ezra D."/>
            <person name="Gonzalez J."/>
            <person name="Henrissat B."/>
            <person name="Kuo A."/>
            <person name="Liang C."/>
            <person name="Lipzen A."/>
            <person name="Lutzoni F."/>
            <person name="Magnuson J."/>
            <person name="Mondo S."/>
            <person name="Nolan M."/>
            <person name="Ohm R."/>
            <person name="Pangilinan J."/>
            <person name="Park H.-J."/>
            <person name="Ramirez L."/>
            <person name="Alfaro M."/>
            <person name="Sun H."/>
            <person name="Tritt A."/>
            <person name="Yoshinaga Y."/>
            <person name="Zwiers L.-H."/>
            <person name="Turgeon B."/>
            <person name="Goodwin S."/>
            <person name="Spatafora J."/>
            <person name="Crous P."/>
            <person name="Grigoriev I."/>
        </authorList>
    </citation>
    <scope>NUCLEOTIDE SEQUENCE</scope>
    <source>
        <strain evidence="8">CBS 207.26</strain>
    </source>
</reference>
<feature type="transmembrane region" description="Helical" evidence="6">
    <location>
        <begin position="6"/>
        <end position="30"/>
    </location>
</feature>
<evidence type="ECO:0000256" key="1">
    <source>
        <dbReference type="ARBA" id="ARBA00004141"/>
    </source>
</evidence>
<feature type="transmembrane region" description="Helical" evidence="6">
    <location>
        <begin position="192"/>
        <end position="211"/>
    </location>
</feature>